<dbReference type="EMBL" id="CACRXK020023081">
    <property type="protein sequence ID" value="CAB4037439.1"/>
    <property type="molecule type" value="Genomic_DNA"/>
</dbReference>
<name>A0A6S7LQ44_PARCT</name>
<dbReference type="OrthoDB" id="5976191at2759"/>
<reference evidence="1" key="1">
    <citation type="submission" date="2020-04" db="EMBL/GenBank/DDBJ databases">
        <authorList>
            <person name="Alioto T."/>
            <person name="Alioto T."/>
            <person name="Gomez Garrido J."/>
        </authorList>
    </citation>
    <scope>NUCLEOTIDE SEQUENCE</scope>
    <source>
        <strain evidence="1">A484AB</strain>
    </source>
</reference>
<evidence type="ECO:0000313" key="1">
    <source>
        <dbReference type="EMBL" id="CAB4037439.1"/>
    </source>
</evidence>
<dbReference type="PANTHER" id="PTHR31751">
    <property type="entry name" value="SI:CH211-108C17.2-RELATED-RELATED"/>
    <property type="match status" value="1"/>
</dbReference>
<protein>
    <submittedName>
        <fullName evidence="1">Uncharacterized protein</fullName>
    </submittedName>
</protein>
<gene>
    <name evidence="1" type="ORF">PACLA_8A037080</name>
</gene>
<feature type="non-terminal residue" evidence="1">
    <location>
        <position position="167"/>
    </location>
</feature>
<evidence type="ECO:0000313" key="2">
    <source>
        <dbReference type="Proteomes" id="UP001152795"/>
    </source>
</evidence>
<accession>A0A6S7LQ44</accession>
<sequence>AAKVKHCEVISEWTEAIRNHFWFVCQSCNGDEEKLKDSWLGVLHHIAGEHEWVDGECEHGPLVATEVDKTYLDKNSKAFESLRKVILDQKFLKSLPKYVTFRNEAFVGRTYLAAIDHNSHTFRKAAITDDGKPKYNKVYSKRSRNWRITAVKDPKTYNFWPTLATRI</sequence>
<organism evidence="1 2">
    <name type="scientific">Paramuricea clavata</name>
    <name type="common">Red gorgonian</name>
    <name type="synonym">Violescent sea-whip</name>
    <dbReference type="NCBI Taxonomy" id="317549"/>
    <lineage>
        <taxon>Eukaryota</taxon>
        <taxon>Metazoa</taxon>
        <taxon>Cnidaria</taxon>
        <taxon>Anthozoa</taxon>
        <taxon>Octocorallia</taxon>
        <taxon>Malacalcyonacea</taxon>
        <taxon>Plexauridae</taxon>
        <taxon>Paramuricea</taxon>
    </lineage>
</organism>
<dbReference type="PANTHER" id="PTHR31751:SF7">
    <property type="entry name" value="THAP-TYPE DOMAIN-CONTAINING PROTEIN"/>
    <property type="match status" value="1"/>
</dbReference>
<keyword evidence="2" id="KW-1185">Reference proteome</keyword>
<dbReference type="Proteomes" id="UP001152795">
    <property type="component" value="Unassembled WGS sequence"/>
</dbReference>
<dbReference type="AlphaFoldDB" id="A0A6S7LQ44"/>
<proteinExistence type="predicted"/>
<comment type="caution">
    <text evidence="1">The sequence shown here is derived from an EMBL/GenBank/DDBJ whole genome shotgun (WGS) entry which is preliminary data.</text>
</comment>